<evidence type="ECO:0008006" key="4">
    <source>
        <dbReference type="Google" id="ProtNLM"/>
    </source>
</evidence>
<accession>N9CC35</accession>
<reference evidence="2 3" key="1">
    <citation type="submission" date="2013-02" db="EMBL/GenBank/DDBJ databases">
        <title>The Genome Sequence of Acinetobacter bouvetii CIP 107468.</title>
        <authorList>
            <consortium name="The Broad Institute Genome Sequencing Platform"/>
            <consortium name="The Broad Institute Genome Sequencing Center for Infectious Disease"/>
            <person name="Cerqueira G."/>
            <person name="Feldgarden M."/>
            <person name="Courvalin P."/>
            <person name="Perichon B."/>
            <person name="Grillot-Courvalin C."/>
            <person name="Clermont D."/>
            <person name="Rocha E."/>
            <person name="Yoon E.-J."/>
            <person name="Nemec A."/>
            <person name="Walker B."/>
            <person name="Young S.K."/>
            <person name="Zeng Q."/>
            <person name="Gargeya S."/>
            <person name="Fitzgerald M."/>
            <person name="Haas B."/>
            <person name="Abouelleil A."/>
            <person name="Alvarado L."/>
            <person name="Arachchi H.M."/>
            <person name="Berlin A.M."/>
            <person name="Chapman S.B."/>
            <person name="Dewar J."/>
            <person name="Goldberg J."/>
            <person name="Griggs A."/>
            <person name="Gujja S."/>
            <person name="Hansen M."/>
            <person name="Howarth C."/>
            <person name="Imamovic A."/>
            <person name="Larimer J."/>
            <person name="McCowan C."/>
            <person name="Murphy C."/>
            <person name="Neiman D."/>
            <person name="Pearson M."/>
            <person name="Priest M."/>
            <person name="Roberts A."/>
            <person name="Saif S."/>
            <person name="Shea T."/>
            <person name="Sisk P."/>
            <person name="Sykes S."/>
            <person name="Wortman J."/>
            <person name="Nusbaum C."/>
            <person name="Birren B."/>
        </authorList>
    </citation>
    <scope>NUCLEOTIDE SEQUENCE [LARGE SCALE GENOMIC DNA]</scope>
    <source>
        <strain evidence="2 3">CIP 107468</strain>
    </source>
</reference>
<dbReference type="RefSeq" id="WP_005008814.1">
    <property type="nucleotide sequence ID" value="NZ_KB849726.1"/>
</dbReference>
<dbReference type="AlphaFoldDB" id="N9CC35"/>
<organism evidence="2 3">
    <name type="scientific">Acinetobacter bouvetii DSM 14964 = CIP 107468</name>
    <dbReference type="NCBI Taxonomy" id="1120925"/>
    <lineage>
        <taxon>Bacteria</taxon>
        <taxon>Pseudomonadati</taxon>
        <taxon>Pseudomonadota</taxon>
        <taxon>Gammaproteobacteria</taxon>
        <taxon>Moraxellales</taxon>
        <taxon>Moraxellaceae</taxon>
        <taxon>Acinetobacter</taxon>
    </lineage>
</organism>
<comment type="caution">
    <text evidence="2">The sequence shown here is derived from an EMBL/GenBank/DDBJ whole genome shotgun (WGS) entry which is preliminary data.</text>
</comment>
<keyword evidence="1" id="KW-0732">Signal</keyword>
<dbReference type="Proteomes" id="UP000018460">
    <property type="component" value="Unassembled WGS sequence"/>
</dbReference>
<sequence length="116" mass="12839">MKIVSLALIVPLFIFSTVSFAKTTQVLKNPAAGVLCDKYICADKTGVSKKLTEKYLGKRQAKKVFSQGEFDTSAFTFANGVFCDSKTKLCHVDRYFDGKNKRSAVEPKATKQLFGK</sequence>
<dbReference type="InterPro" id="IPR008617">
    <property type="entry name" value="Uncharacterised_YcgJ"/>
</dbReference>
<feature type="signal peptide" evidence="1">
    <location>
        <begin position="1"/>
        <end position="21"/>
    </location>
</feature>
<dbReference type="Pfam" id="PF05666">
    <property type="entry name" value="YcgJ"/>
    <property type="match status" value="1"/>
</dbReference>
<dbReference type="OrthoDB" id="5815745at2"/>
<dbReference type="EMBL" id="APQD01000011">
    <property type="protein sequence ID" value="ENV83046.1"/>
    <property type="molecule type" value="Genomic_DNA"/>
</dbReference>
<evidence type="ECO:0000256" key="1">
    <source>
        <dbReference type="SAM" id="SignalP"/>
    </source>
</evidence>
<name>N9CC35_9GAMM</name>
<keyword evidence="3" id="KW-1185">Reference proteome</keyword>
<evidence type="ECO:0000313" key="2">
    <source>
        <dbReference type="EMBL" id="ENV83046.1"/>
    </source>
</evidence>
<proteinExistence type="predicted"/>
<protein>
    <recommendedName>
        <fullName evidence="4">Fels-1 Prophage Protein-like protein</fullName>
    </recommendedName>
</protein>
<gene>
    <name evidence="2" type="ORF">F941_01141</name>
</gene>
<dbReference type="eggNOG" id="ENOG50336XX">
    <property type="taxonomic scope" value="Bacteria"/>
</dbReference>
<dbReference type="PATRIC" id="fig|1120925.3.peg.1213"/>
<feature type="chain" id="PRO_5004139697" description="Fels-1 Prophage Protein-like protein" evidence="1">
    <location>
        <begin position="22"/>
        <end position="116"/>
    </location>
</feature>
<evidence type="ECO:0000313" key="3">
    <source>
        <dbReference type="Proteomes" id="UP000018460"/>
    </source>
</evidence>